<protein>
    <submittedName>
        <fullName evidence="1">DUF1192 domain-containing protein</fullName>
    </submittedName>
</protein>
<name>A0A5B8S4X0_9SPHN</name>
<dbReference type="InterPro" id="IPR009579">
    <property type="entry name" value="DUF1192"/>
</dbReference>
<dbReference type="RefSeq" id="WP_147089765.1">
    <property type="nucleotide sequence ID" value="NZ_BAABJD010000001.1"/>
</dbReference>
<dbReference type="KEGG" id="ngf:FRF71_06330"/>
<dbReference type="AlphaFoldDB" id="A0A5B8S4X0"/>
<keyword evidence="2" id="KW-1185">Reference proteome</keyword>
<gene>
    <name evidence="1" type="ORF">FRF71_06330</name>
</gene>
<proteinExistence type="predicted"/>
<dbReference type="Pfam" id="PF06698">
    <property type="entry name" value="DUF1192"/>
    <property type="match status" value="1"/>
</dbReference>
<sequence>MDDDDRPRARSDAASQLALEPLDRLSQDELAERIALLESEIARIKAHRDKVSAHRAAADALFKRPD</sequence>
<evidence type="ECO:0000313" key="1">
    <source>
        <dbReference type="EMBL" id="QEA15787.1"/>
    </source>
</evidence>
<dbReference type="EMBL" id="CP042345">
    <property type="protein sequence ID" value="QEA15787.1"/>
    <property type="molecule type" value="Genomic_DNA"/>
</dbReference>
<dbReference type="Proteomes" id="UP000321172">
    <property type="component" value="Chromosome"/>
</dbReference>
<organism evidence="1 2">
    <name type="scientific">Novosphingobium ginsenosidimutans</name>
    <dbReference type="NCBI Taxonomy" id="1176536"/>
    <lineage>
        <taxon>Bacteria</taxon>
        <taxon>Pseudomonadati</taxon>
        <taxon>Pseudomonadota</taxon>
        <taxon>Alphaproteobacteria</taxon>
        <taxon>Sphingomonadales</taxon>
        <taxon>Sphingomonadaceae</taxon>
        <taxon>Novosphingobium</taxon>
    </lineage>
</organism>
<reference evidence="1 2" key="1">
    <citation type="journal article" date="2013" name="J. Microbiol. Biotechnol.">
        <title>Novosphingobium ginsenosidimutans sp. nov., with the ability to convert ginsenoside.</title>
        <authorList>
            <person name="Kim J.K."/>
            <person name="He D."/>
            <person name="Liu Q.M."/>
            <person name="Park H.Y."/>
            <person name="Jung M.S."/>
            <person name="Yoon M.H."/>
            <person name="Kim S.C."/>
            <person name="Im W.T."/>
        </authorList>
    </citation>
    <scope>NUCLEOTIDE SEQUENCE [LARGE SCALE GENOMIC DNA]</scope>
    <source>
        <strain evidence="1 2">FW-6</strain>
    </source>
</reference>
<accession>A0A5B8S4X0</accession>
<dbReference type="OrthoDB" id="7173908at2"/>
<evidence type="ECO:0000313" key="2">
    <source>
        <dbReference type="Proteomes" id="UP000321172"/>
    </source>
</evidence>